<keyword evidence="4" id="KW-1185">Reference proteome</keyword>
<accession>A0A1H7RL63</accession>
<dbReference type="STRING" id="426703.SAMN04488100_10530"/>
<proteinExistence type="predicted"/>
<organism evidence="2 3">
    <name type="scientific">Alkalibacterium putridalgicola</name>
    <dbReference type="NCBI Taxonomy" id="426703"/>
    <lineage>
        <taxon>Bacteria</taxon>
        <taxon>Bacillati</taxon>
        <taxon>Bacillota</taxon>
        <taxon>Bacilli</taxon>
        <taxon>Lactobacillales</taxon>
        <taxon>Carnobacteriaceae</taxon>
        <taxon>Alkalibacterium</taxon>
    </lineage>
</organism>
<evidence type="ECO:0000313" key="1">
    <source>
        <dbReference type="EMBL" id="GEK88889.1"/>
    </source>
</evidence>
<dbReference type="OrthoDB" id="9770443at2"/>
<gene>
    <name evidence="1" type="ORF">APU01nite_09280</name>
    <name evidence="2" type="ORF">SAMN04488100_10530</name>
</gene>
<dbReference type="EMBL" id="FOBL01000005">
    <property type="protein sequence ID" value="SEL60875.1"/>
    <property type="molecule type" value="Genomic_DNA"/>
</dbReference>
<evidence type="ECO:0000313" key="4">
    <source>
        <dbReference type="Proteomes" id="UP000321425"/>
    </source>
</evidence>
<protein>
    <submittedName>
        <fullName evidence="2">Uncharacterized protein</fullName>
    </submittedName>
</protein>
<dbReference type="Proteomes" id="UP000321425">
    <property type="component" value="Unassembled WGS sequence"/>
</dbReference>
<dbReference type="RefSeq" id="WP_091486972.1">
    <property type="nucleotide sequence ID" value="NZ_BJUX01000008.1"/>
</dbReference>
<evidence type="ECO:0000313" key="2">
    <source>
        <dbReference type="EMBL" id="SEL60875.1"/>
    </source>
</evidence>
<name>A0A1H7RL63_9LACT</name>
<reference evidence="1 4" key="2">
    <citation type="submission" date="2019-07" db="EMBL/GenBank/DDBJ databases">
        <title>Whole genome shotgun sequence of Alkalibacterium putridalgicola NBRC 103243.</title>
        <authorList>
            <person name="Hosoyama A."/>
            <person name="Uohara A."/>
            <person name="Ohji S."/>
            <person name="Ichikawa N."/>
        </authorList>
    </citation>
    <scope>NUCLEOTIDE SEQUENCE [LARGE SCALE GENOMIC DNA]</scope>
    <source>
        <strain evidence="1 4">NBRC 103243</strain>
    </source>
</reference>
<dbReference type="EMBL" id="BJUX01000008">
    <property type="protein sequence ID" value="GEK88889.1"/>
    <property type="molecule type" value="Genomic_DNA"/>
</dbReference>
<dbReference type="AlphaFoldDB" id="A0A1H7RL63"/>
<reference evidence="2 3" key="1">
    <citation type="submission" date="2016-10" db="EMBL/GenBank/DDBJ databases">
        <authorList>
            <person name="de Groot N.N."/>
        </authorList>
    </citation>
    <scope>NUCLEOTIDE SEQUENCE [LARGE SCALE GENOMIC DNA]</scope>
    <source>
        <strain evidence="2 3">DSM 19182</strain>
    </source>
</reference>
<dbReference type="Proteomes" id="UP000198548">
    <property type="component" value="Unassembled WGS sequence"/>
</dbReference>
<sequence length="303" mass="33111">MPNVLEYSKIFQPSLDKQVVQQSTTGWMEANDNLIKYNGGNEVKLPNILMDGMADYDRANGFVGGDVTLEWKTYSLTQDRGRTFSIDAMDVDETNFVATAGTVMGEFQRVQVVPEIDAYRYSKLATLAINAEQTRSIAITASNILDEILADLNNMEDEIGAKDVVITMNPIMAGMLGKAGKDFISKAMLAKGALSVEVQSFNGNPIVKAPSKLLKTAFEFLDGTTAGQEAGGFKVASGALDINWLIATKDAPIAVSKTDKVRTFSPDTNQKADAWKVDYRKYHDLWVPASKLKSIYANTKPVA</sequence>
<evidence type="ECO:0000313" key="3">
    <source>
        <dbReference type="Proteomes" id="UP000198548"/>
    </source>
</evidence>